<accession>A0A0G1DRZ8</accession>
<dbReference type="Pfam" id="PF20260">
    <property type="entry name" value="PUA_4"/>
    <property type="match status" value="1"/>
</dbReference>
<dbReference type="GO" id="GO:0005737">
    <property type="term" value="C:cytoplasm"/>
    <property type="evidence" value="ECO:0007669"/>
    <property type="project" value="UniProtKB-SubCell"/>
</dbReference>
<dbReference type="Pfam" id="PF04452">
    <property type="entry name" value="Methyltrans_RNA"/>
    <property type="match status" value="1"/>
</dbReference>
<evidence type="ECO:0000256" key="4">
    <source>
        <dbReference type="ARBA" id="ARBA00022552"/>
    </source>
</evidence>
<name>A0A0G1DRZ8_9BACT</name>
<dbReference type="PATRIC" id="fig|1618738.3.peg.529"/>
<organism evidence="13 14">
    <name type="scientific">Candidatus Nomurabacteria bacterium GW2011_GWA2_43_15</name>
    <dbReference type="NCBI Taxonomy" id="1618738"/>
    <lineage>
        <taxon>Bacteria</taxon>
        <taxon>Candidatus Nomuraibacteriota</taxon>
    </lineage>
</organism>
<dbReference type="InterPro" id="IPR015947">
    <property type="entry name" value="PUA-like_sf"/>
</dbReference>
<dbReference type="NCBIfam" id="TIGR00046">
    <property type="entry name" value="RsmE family RNA methyltransferase"/>
    <property type="match status" value="1"/>
</dbReference>
<dbReference type="InterPro" id="IPR006700">
    <property type="entry name" value="RsmE"/>
</dbReference>
<evidence type="ECO:0000256" key="9">
    <source>
        <dbReference type="ARBA" id="ARBA00047944"/>
    </source>
</evidence>
<evidence type="ECO:0000256" key="7">
    <source>
        <dbReference type="ARBA" id="ARBA00022691"/>
    </source>
</evidence>
<feature type="domain" description="Ribosomal RNA small subunit methyltransferase E PUA-like" evidence="12">
    <location>
        <begin position="28"/>
        <end position="66"/>
    </location>
</feature>
<keyword evidence="5 10" id="KW-0489">Methyltransferase</keyword>
<dbReference type="GO" id="GO:0070475">
    <property type="term" value="P:rRNA base methylation"/>
    <property type="evidence" value="ECO:0007669"/>
    <property type="project" value="TreeGrafter"/>
</dbReference>
<dbReference type="GO" id="GO:0070042">
    <property type="term" value="F:rRNA (uridine-N3-)-methyltransferase activity"/>
    <property type="evidence" value="ECO:0007669"/>
    <property type="project" value="TreeGrafter"/>
</dbReference>
<dbReference type="EMBL" id="LCFS01000011">
    <property type="protein sequence ID" value="KKT00338.1"/>
    <property type="molecule type" value="Genomic_DNA"/>
</dbReference>
<dbReference type="SUPFAM" id="SSF75217">
    <property type="entry name" value="alpha/beta knot"/>
    <property type="match status" value="1"/>
</dbReference>
<dbReference type="CDD" id="cd18084">
    <property type="entry name" value="RsmE-like"/>
    <property type="match status" value="1"/>
</dbReference>
<comment type="catalytic activity">
    <reaction evidence="9 10">
        <text>uridine(1498) in 16S rRNA + S-adenosyl-L-methionine = N(3)-methyluridine(1498) in 16S rRNA + S-adenosyl-L-homocysteine + H(+)</text>
        <dbReference type="Rhea" id="RHEA:42920"/>
        <dbReference type="Rhea" id="RHEA-COMP:10283"/>
        <dbReference type="Rhea" id="RHEA-COMP:10284"/>
        <dbReference type="ChEBI" id="CHEBI:15378"/>
        <dbReference type="ChEBI" id="CHEBI:57856"/>
        <dbReference type="ChEBI" id="CHEBI:59789"/>
        <dbReference type="ChEBI" id="CHEBI:65315"/>
        <dbReference type="ChEBI" id="CHEBI:74502"/>
        <dbReference type="EC" id="2.1.1.193"/>
    </reaction>
</comment>
<dbReference type="SUPFAM" id="SSF88697">
    <property type="entry name" value="PUA domain-like"/>
    <property type="match status" value="1"/>
</dbReference>
<dbReference type="STRING" id="1618738.UV76_C0011G0010"/>
<dbReference type="PANTHER" id="PTHR30027:SF3">
    <property type="entry name" value="16S RRNA (URACIL(1498)-N(3))-METHYLTRANSFERASE"/>
    <property type="match status" value="1"/>
</dbReference>
<keyword evidence="6 10" id="KW-0808">Transferase</keyword>
<keyword evidence="7 10" id="KW-0949">S-adenosyl-L-methionine</keyword>
<dbReference type="InterPro" id="IPR029028">
    <property type="entry name" value="Alpha/beta_knot_MTases"/>
</dbReference>
<keyword evidence="4 10" id="KW-0698">rRNA processing</keyword>
<evidence type="ECO:0000256" key="2">
    <source>
        <dbReference type="ARBA" id="ARBA00005528"/>
    </source>
</evidence>
<dbReference type="AlphaFoldDB" id="A0A0G1DRZ8"/>
<gene>
    <name evidence="13" type="ORF">UV76_C0011G0010</name>
</gene>
<dbReference type="PANTHER" id="PTHR30027">
    <property type="entry name" value="RIBOSOMAL RNA SMALL SUBUNIT METHYLTRANSFERASE E"/>
    <property type="match status" value="1"/>
</dbReference>
<comment type="caution">
    <text evidence="13">The sequence shown here is derived from an EMBL/GenBank/DDBJ whole genome shotgun (WGS) entry which is preliminary data.</text>
</comment>
<dbReference type="PIRSF" id="PIRSF015601">
    <property type="entry name" value="MTase_slr0722"/>
    <property type="match status" value="1"/>
</dbReference>
<feature type="domain" description="Ribosomal RNA small subunit methyltransferase E methyltransferase" evidence="11">
    <location>
        <begin position="77"/>
        <end position="224"/>
    </location>
</feature>
<evidence type="ECO:0000256" key="5">
    <source>
        <dbReference type="ARBA" id="ARBA00022603"/>
    </source>
</evidence>
<dbReference type="InterPro" id="IPR029026">
    <property type="entry name" value="tRNA_m1G_MTases_N"/>
</dbReference>
<comment type="similarity">
    <text evidence="2 10">Belongs to the RNA methyltransferase RsmE family.</text>
</comment>
<proteinExistence type="inferred from homology"/>
<dbReference type="EC" id="2.1.1.193" evidence="10"/>
<reference evidence="13 14" key="1">
    <citation type="journal article" date="2015" name="Nature">
        <title>rRNA introns, odd ribosomes, and small enigmatic genomes across a large radiation of phyla.</title>
        <authorList>
            <person name="Brown C.T."/>
            <person name="Hug L.A."/>
            <person name="Thomas B.C."/>
            <person name="Sharon I."/>
            <person name="Castelle C.J."/>
            <person name="Singh A."/>
            <person name="Wilkins M.J."/>
            <person name="Williams K.H."/>
            <person name="Banfield J.F."/>
        </authorList>
    </citation>
    <scope>NUCLEOTIDE SEQUENCE [LARGE SCALE GENOMIC DNA]</scope>
</reference>
<evidence type="ECO:0000259" key="12">
    <source>
        <dbReference type="Pfam" id="PF20260"/>
    </source>
</evidence>
<dbReference type="InterPro" id="IPR046887">
    <property type="entry name" value="RsmE_PUA-like"/>
</dbReference>
<evidence type="ECO:0000256" key="10">
    <source>
        <dbReference type="PIRNR" id="PIRNR015601"/>
    </source>
</evidence>
<evidence type="ECO:0000256" key="1">
    <source>
        <dbReference type="ARBA" id="ARBA00004496"/>
    </source>
</evidence>
<evidence type="ECO:0000256" key="3">
    <source>
        <dbReference type="ARBA" id="ARBA00022490"/>
    </source>
</evidence>
<comment type="function">
    <text evidence="8 10">Specifically methylates the N3 position of the uracil ring of uridine 1498 (m3U1498) in 16S rRNA. Acts on the fully assembled 30S ribosomal subunit.</text>
</comment>
<comment type="subcellular location">
    <subcellularLocation>
        <location evidence="1 10">Cytoplasm</location>
    </subcellularLocation>
</comment>
<dbReference type="Proteomes" id="UP000034646">
    <property type="component" value="Unassembled WGS sequence"/>
</dbReference>
<evidence type="ECO:0000256" key="6">
    <source>
        <dbReference type="ARBA" id="ARBA00022679"/>
    </source>
</evidence>
<dbReference type="InterPro" id="IPR046886">
    <property type="entry name" value="RsmE_MTase_dom"/>
</dbReference>
<sequence length="231" mass="25041">MKLHRFIGDWNLVKSEVEITNPENVKQIKDILRLRKGDKIILSDGRGGSAEAVLEDISADKISCILQEVITEKETGAKVNLYLAILKKENFELATQKATEAGVSGITPIITERTIKTGLNEKRLKKIILEASEQSGRSFVPILSPVLNFENALAYGSASEEKIIFDSSGAECAPNKQAKTASIFIGPEGGFTEKEIKMAESAGYTVASLGSLILRGETAAIIATYRAVNKI</sequence>
<dbReference type="Gene3D" id="3.40.1280.10">
    <property type="match status" value="1"/>
</dbReference>
<protein>
    <recommendedName>
        <fullName evidence="10">Ribosomal RNA small subunit methyltransferase E</fullName>
        <ecNumber evidence="10">2.1.1.193</ecNumber>
    </recommendedName>
</protein>
<evidence type="ECO:0000313" key="14">
    <source>
        <dbReference type="Proteomes" id="UP000034646"/>
    </source>
</evidence>
<evidence type="ECO:0000313" key="13">
    <source>
        <dbReference type="EMBL" id="KKT00338.1"/>
    </source>
</evidence>
<evidence type="ECO:0000256" key="8">
    <source>
        <dbReference type="ARBA" id="ARBA00025699"/>
    </source>
</evidence>
<keyword evidence="3 10" id="KW-0963">Cytoplasm</keyword>
<evidence type="ECO:0000259" key="11">
    <source>
        <dbReference type="Pfam" id="PF04452"/>
    </source>
</evidence>